<reference evidence="1" key="2">
    <citation type="submission" date="2023-05" db="EMBL/GenBank/DDBJ databases">
        <authorList>
            <person name="Fouks B."/>
        </authorList>
    </citation>
    <scope>NUCLEOTIDE SEQUENCE</scope>
    <source>
        <strain evidence="1">Stay&amp;Tobe</strain>
        <tissue evidence="1">Testes</tissue>
    </source>
</reference>
<proteinExistence type="predicted"/>
<feature type="non-terminal residue" evidence="1">
    <location>
        <position position="58"/>
    </location>
</feature>
<evidence type="ECO:0000313" key="2">
    <source>
        <dbReference type="Proteomes" id="UP001233999"/>
    </source>
</evidence>
<evidence type="ECO:0000313" key="1">
    <source>
        <dbReference type="EMBL" id="KAJ9595822.1"/>
    </source>
</evidence>
<keyword evidence="2" id="KW-1185">Reference proteome</keyword>
<dbReference type="Proteomes" id="UP001233999">
    <property type="component" value="Unassembled WGS sequence"/>
</dbReference>
<dbReference type="AlphaFoldDB" id="A0AAD8AB75"/>
<comment type="caution">
    <text evidence="1">The sequence shown here is derived from an EMBL/GenBank/DDBJ whole genome shotgun (WGS) entry which is preliminary data.</text>
</comment>
<dbReference type="EMBL" id="JASPKZ010002311">
    <property type="protein sequence ID" value="KAJ9595822.1"/>
    <property type="molecule type" value="Genomic_DNA"/>
</dbReference>
<accession>A0AAD8AB75</accession>
<reference evidence="1" key="1">
    <citation type="journal article" date="2023" name="IScience">
        <title>Live-bearing cockroach genome reveals convergent evolutionary mechanisms linked to viviparity in insects and beyond.</title>
        <authorList>
            <person name="Fouks B."/>
            <person name="Harrison M.C."/>
            <person name="Mikhailova A.A."/>
            <person name="Marchal E."/>
            <person name="English S."/>
            <person name="Carruthers M."/>
            <person name="Jennings E.C."/>
            <person name="Chiamaka E.L."/>
            <person name="Frigard R.A."/>
            <person name="Pippel M."/>
            <person name="Attardo G.M."/>
            <person name="Benoit J.B."/>
            <person name="Bornberg-Bauer E."/>
            <person name="Tobe S.S."/>
        </authorList>
    </citation>
    <scope>NUCLEOTIDE SEQUENCE</scope>
    <source>
        <strain evidence="1">Stay&amp;Tobe</strain>
    </source>
</reference>
<protein>
    <submittedName>
        <fullName evidence="1">Uncharacterized protein</fullName>
    </submittedName>
</protein>
<gene>
    <name evidence="1" type="ORF">L9F63_012977</name>
</gene>
<organism evidence="1 2">
    <name type="scientific">Diploptera punctata</name>
    <name type="common">Pacific beetle cockroach</name>
    <dbReference type="NCBI Taxonomy" id="6984"/>
    <lineage>
        <taxon>Eukaryota</taxon>
        <taxon>Metazoa</taxon>
        <taxon>Ecdysozoa</taxon>
        <taxon>Arthropoda</taxon>
        <taxon>Hexapoda</taxon>
        <taxon>Insecta</taxon>
        <taxon>Pterygota</taxon>
        <taxon>Neoptera</taxon>
        <taxon>Polyneoptera</taxon>
        <taxon>Dictyoptera</taxon>
        <taxon>Blattodea</taxon>
        <taxon>Blaberoidea</taxon>
        <taxon>Blaberidae</taxon>
        <taxon>Diplopterinae</taxon>
        <taxon>Diploptera</taxon>
    </lineage>
</organism>
<name>A0AAD8AB75_DIPPU</name>
<sequence length="58" mass="6734">KENVDFANNNKLMRMSYLVRLHWISKKLSLLDTCPSKRPYVFKKSEGKISDGVPSYSL</sequence>
<feature type="non-terminal residue" evidence="1">
    <location>
        <position position="1"/>
    </location>
</feature>